<evidence type="ECO:0000256" key="1">
    <source>
        <dbReference type="SAM" id="MobiDB-lite"/>
    </source>
</evidence>
<evidence type="ECO:0000313" key="2">
    <source>
        <dbReference type="EMBL" id="SDM82569.1"/>
    </source>
</evidence>
<proteinExistence type="predicted"/>
<accession>A0A1G9WDK0</accession>
<dbReference type="EMBL" id="FNHL01000003">
    <property type="protein sequence ID" value="SDM82569.1"/>
    <property type="molecule type" value="Genomic_DNA"/>
</dbReference>
<dbReference type="AlphaFoldDB" id="A0A1G9WDK0"/>
<organism evidence="2 3">
    <name type="scientific">Halogranum gelatinilyticum</name>
    <dbReference type="NCBI Taxonomy" id="660521"/>
    <lineage>
        <taxon>Archaea</taxon>
        <taxon>Methanobacteriati</taxon>
        <taxon>Methanobacteriota</taxon>
        <taxon>Stenosarchaea group</taxon>
        <taxon>Halobacteria</taxon>
        <taxon>Halobacteriales</taxon>
        <taxon>Haloferacaceae</taxon>
    </lineage>
</organism>
<protein>
    <submittedName>
        <fullName evidence="2">Uncharacterized protein</fullName>
    </submittedName>
</protein>
<keyword evidence="3" id="KW-1185">Reference proteome</keyword>
<dbReference type="Proteomes" id="UP000199451">
    <property type="component" value="Unassembled WGS sequence"/>
</dbReference>
<name>A0A1G9WDK0_9EURY</name>
<evidence type="ECO:0000313" key="3">
    <source>
        <dbReference type="Proteomes" id="UP000199451"/>
    </source>
</evidence>
<gene>
    <name evidence="2" type="ORF">SAMN04487949_2716</name>
</gene>
<sequence>MLTSGFESGSERSERPWFKSGPTHFPTHVHCRLQPLFVGVDCLTADTIEGDHGVLLTTDRMEADAFEAAVTAVGRLLVDA</sequence>
<reference evidence="3" key="1">
    <citation type="submission" date="2016-10" db="EMBL/GenBank/DDBJ databases">
        <authorList>
            <person name="Varghese N."/>
            <person name="Submissions S."/>
        </authorList>
    </citation>
    <scope>NUCLEOTIDE SEQUENCE [LARGE SCALE GENOMIC DNA]</scope>
    <source>
        <strain evidence="3">CGMCC 1.10119</strain>
    </source>
</reference>
<feature type="region of interest" description="Disordered" evidence="1">
    <location>
        <begin position="1"/>
        <end position="20"/>
    </location>
</feature>